<dbReference type="OrthoDB" id="434099at2759"/>
<dbReference type="GO" id="GO:0005886">
    <property type="term" value="C:plasma membrane"/>
    <property type="evidence" value="ECO:0007669"/>
    <property type="project" value="TreeGrafter"/>
</dbReference>
<proteinExistence type="predicted"/>
<dbReference type="Pfam" id="PF07686">
    <property type="entry name" value="V-set"/>
    <property type="match status" value="2"/>
</dbReference>
<accession>A0A401SYJ2</accession>
<evidence type="ECO:0000259" key="1">
    <source>
        <dbReference type="Pfam" id="PF07686"/>
    </source>
</evidence>
<dbReference type="PANTHER" id="PTHR46942:SF1">
    <property type="entry name" value="SIALIC ACID-BINDING IG-LIKE LECTIN 15"/>
    <property type="match status" value="1"/>
</dbReference>
<keyword evidence="3" id="KW-1185">Reference proteome</keyword>
<feature type="domain" description="Immunoglobulin V-set" evidence="1">
    <location>
        <begin position="104"/>
        <end position="160"/>
    </location>
</feature>
<dbReference type="Proteomes" id="UP000287033">
    <property type="component" value="Unassembled WGS sequence"/>
</dbReference>
<dbReference type="GO" id="GO:2001204">
    <property type="term" value="P:regulation of osteoclast development"/>
    <property type="evidence" value="ECO:0007669"/>
    <property type="project" value="TreeGrafter"/>
</dbReference>
<gene>
    <name evidence="2" type="ORF">chiPu_0013957</name>
</gene>
<comment type="caution">
    <text evidence="2">The sequence shown here is derived from an EMBL/GenBank/DDBJ whole genome shotgun (WGS) entry which is preliminary data.</text>
</comment>
<evidence type="ECO:0000313" key="2">
    <source>
        <dbReference type="EMBL" id="GCC35472.1"/>
    </source>
</evidence>
<name>A0A401SYJ2_CHIPU</name>
<dbReference type="PANTHER" id="PTHR46942">
    <property type="entry name" value="SIALIC ACID-BINDING IG-LIKE LECTIN 15"/>
    <property type="match status" value="1"/>
</dbReference>
<dbReference type="EMBL" id="BEZZ01000707">
    <property type="protein sequence ID" value="GCC35472.1"/>
    <property type="molecule type" value="Genomic_DNA"/>
</dbReference>
<dbReference type="InterPro" id="IPR013106">
    <property type="entry name" value="Ig_V-set"/>
</dbReference>
<dbReference type="Gene3D" id="2.60.40.10">
    <property type="entry name" value="Immunoglobulins"/>
    <property type="match status" value="2"/>
</dbReference>
<sequence>MDFLNLTTVTWMRKEPYQHIVTFKAQSQGTWATVNGGNRYELIGNPEEGITLIQINQLTVKDNHTYLCVVDYTLLQEDIQCLIQKESRVQVIPDHSQGELCENVIQRDGGNRFRFVGNLTSKDASIMMEGLSQEDAGSYRCRVELNIGSFQTQSPTKLEIEGEEHCLDVVYALTAQR</sequence>
<dbReference type="InterPro" id="IPR013783">
    <property type="entry name" value="Ig-like_fold"/>
</dbReference>
<dbReference type="InterPro" id="IPR042836">
    <property type="entry name" value="SIG15"/>
</dbReference>
<protein>
    <recommendedName>
        <fullName evidence="1">Immunoglobulin V-set domain-containing protein</fullName>
    </recommendedName>
</protein>
<dbReference type="SUPFAM" id="SSF48726">
    <property type="entry name" value="Immunoglobulin"/>
    <property type="match status" value="2"/>
</dbReference>
<dbReference type="GO" id="GO:0045124">
    <property type="term" value="P:regulation of bone resorption"/>
    <property type="evidence" value="ECO:0007669"/>
    <property type="project" value="TreeGrafter"/>
</dbReference>
<feature type="domain" description="Immunoglobulin V-set" evidence="1">
    <location>
        <begin position="7"/>
        <end position="71"/>
    </location>
</feature>
<dbReference type="InterPro" id="IPR036179">
    <property type="entry name" value="Ig-like_dom_sf"/>
</dbReference>
<reference evidence="2 3" key="1">
    <citation type="journal article" date="2018" name="Nat. Ecol. Evol.">
        <title>Shark genomes provide insights into elasmobranch evolution and the origin of vertebrates.</title>
        <authorList>
            <person name="Hara Y"/>
            <person name="Yamaguchi K"/>
            <person name="Onimaru K"/>
            <person name="Kadota M"/>
            <person name="Koyanagi M"/>
            <person name="Keeley SD"/>
            <person name="Tatsumi K"/>
            <person name="Tanaka K"/>
            <person name="Motone F"/>
            <person name="Kageyama Y"/>
            <person name="Nozu R"/>
            <person name="Adachi N"/>
            <person name="Nishimura O"/>
            <person name="Nakagawa R"/>
            <person name="Tanegashima C"/>
            <person name="Kiyatake I"/>
            <person name="Matsumoto R"/>
            <person name="Murakumo K"/>
            <person name="Nishida K"/>
            <person name="Terakita A"/>
            <person name="Kuratani S"/>
            <person name="Sato K"/>
            <person name="Hyodo S Kuraku.S."/>
        </authorList>
    </citation>
    <scope>NUCLEOTIDE SEQUENCE [LARGE SCALE GENOMIC DNA]</scope>
</reference>
<dbReference type="GO" id="GO:0032956">
    <property type="term" value="P:regulation of actin cytoskeleton organization"/>
    <property type="evidence" value="ECO:0007669"/>
    <property type="project" value="TreeGrafter"/>
</dbReference>
<dbReference type="AlphaFoldDB" id="A0A401SYJ2"/>
<organism evidence="2 3">
    <name type="scientific">Chiloscyllium punctatum</name>
    <name type="common">Brownbanded bambooshark</name>
    <name type="synonym">Hemiscyllium punctatum</name>
    <dbReference type="NCBI Taxonomy" id="137246"/>
    <lineage>
        <taxon>Eukaryota</taxon>
        <taxon>Metazoa</taxon>
        <taxon>Chordata</taxon>
        <taxon>Craniata</taxon>
        <taxon>Vertebrata</taxon>
        <taxon>Chondrichthyes</taxon>
        <taxon>Elasmobranchii</taxon>
        <taxon>Galeomorphii</taxon>
        <taxon>Galeoidea</taxon>
        <taxon>Orectolobiformes</taxon>
        <taxon>Hemiscylliidae</taxon>
        <taxon>Chiloscyllium</taxon>
    </lineage>
</organism>
<evidence type="ECO:0000313" key="3">
    <source>
        <dbReference type="Proteomes" id="UP000287033"/>
    </source>
</evidence>